<dbReference type="STRING" id="105231.A0A1Y1IM96"/>
<dbReference type="AlphaFoldDB" id="A0A1Y1IM96"/>
<dbReference type="GO" id="GO:0048024">
    <property type="term" value="P:regulation of mRNA splicing, via spliceosome"/>
    <property type="evidence" value="ECO:0000318"/>
    <property type="project" value="GO_Central"/>
</dbReference>
<accession>A0A1Y1IM96</accession>
<evidence type="ECO:0000259" key="2">
    <source>
        <dbReference type="PROSITE" id="PS50882"/>
    </source>
</evidence>
<feature type="region of interest" description="Disordered" evidence="1">
    <location>
        <begin position="407"/>
        <end position="551"/>
    </location>
</feature>
<dbReference type="PANTHER" id="PTHR12357">
    <property type="entry name" value="YTH YT521-B HOMOLOGY DOMAIN-CONTAINING"/>
    <property type="match status" value="1"/>
</dbReference>
<feature type="region of interest" description="Disordered" evidence="1">
    <location>
        <begin position="309"/>
        <end position="369"/>
    </location>
</feature>
<dbReference type="CDD" id="cd21134">
    <property type="entry name" value="YTH"/>
    <property type="match status" value="1"/>
</dbReference>
<reference evidence="3 4" key="1">
    <citation type="journal article" date="2014" name="Nat. Commun.">
        <title>Klebsormidium flaccidum genome reveals primary factors for plant terrestrial adaptation.</title>
        <authorList>
            <person name="Hori K."/>
            <person name="Maruyama F."/>
            <person name="Fujisawa T."/>
            <person name="Togashi T."/>
            <person name="Yamamoto N."/>
            <person name="Seo M."/>
            <person name="Sato S."/>
            <person name="Yamada T."/>
            <person name="Mori H."/>
            <person name="Tajima N."/>
            <person name="Moriyama T."/>
            <person name="Ikeuchi M."/>
            <person name="Watanabe M."/>
            <person name="Wada H."/>
            <person name="Kobayashi K."/>
            <person name="Saito M."/>
            <person name="Masuda T."/>
            <person name="Sasaki-Sekimoto Y."/>
            <person name="Mashiguchi K."/>
            <person name="Awai K."/>
            <person name="Shimojima M."/>
            <person name="Masuda S."/>
            <person name="Iwai M."/>
            <person name="Nobusawa T."/>
            <person name="Narise T."/>
            <person name="Kondo S."/>
            <person name="Saito H."/>
            <person name="Sato R."/>
            <person name="Murakawa M."/>
            <person name="Ihara Y."/>
            <person name="Oshima-Yamada Y."/>
            <person name="Ohtaka K."/>
            <person name="Satoh M."/>
            <person name="Sonobe K."/>
            <person name="Ishii M."/>
            <person name="Ohtani R."/>
            <person name="Kanamori-Sato M."/>
            <person name="Honoki R."/>
            <person name="Miyazaki D."/>
            <person name="Mochizuki H."/>
            <person name="Umetsu J."/>
            <person name="Higashi K."/>
            <person name="Shibata D."/>
            <person name="Kamiya Y."/>
            <person name="Sato N."/>
            <person name="Nakamura Y."/>
            <person name="Tabata S."/>
            <person name="Ida S."/>
            <person name="Kurokawa K."/>
            <person name="Ohta H."/>
        </authorList>
    </citation>
    <scope>NUCLEOTIDE SEQUENCE [LARGE SCALE GENOMIC DNA]</scope>
    <source>
        <strain evidence="3 4">NIES-2285</strain>
    </source>
</reference>
<dbReference type="GO" id="GO:1990247">
    <property type="term" value="F:N6-methyladenosine-containing RNA reader activity"/>
    <property type="evidence" value="ECO:0000318"/>
    <property type="project" value="GO_Central"/>
</dbReference>
<dbReference type="InterPro" id="IPR045168">
    <property type="entry name" value="YTH_prot"/>
</dbReference>
<dbReference type="Pfam" id="PF04146">
    <property type="entry name" value="YTH"/>
    <property type="match status" value="1"/>
</dbReference>
<dbReference type="Gene3D" id="3.10.590.10">
    <property type="entry name" value="ph1033 like domains"/>
    <property type="match status" value="1"/>
</dbReference>
<dbReference type="GO" id="GO:0003729">
    <property type="term" value="F:mRNA binding"/>
    <property type="evidence" value="ECO:0000318"/>
    <property type="project" value="GO_Central"/>
</dbReference>
<feature type="region of interest" description="Disordered" evidence="1">
    <location>
        <begin position="1"/>
        <end position="142"/>
    </location>
</feature>
<proteinExistence type="predicted"/>
<gene>
    <name evidence="3" type="ORF">KFL_005770030</name>
</gene>
<dbReference type="PROSITE" id="PS50882">
    <property type="entry name" value="YTH"/>
    <property type="match status" value="1"/>
</dbReference>
<dbReference type="OrthoDB" id="6103986at2759"/>
<dbReference type="InterPro" id="IPR007275">
    <property type="entry name" value="YTH_domain"/>
</dbReference>
<name>A0A1Y1IM96_KLENI</name>
<evidence type="ECO:0000256" key="1">
    <source>
        <dbReference type="SAM" id="MobiDB-lite"/>
    </source>
</evidence>
<evidence type="ECO:0000313" key="3">
    <source>
        <dbReference type="EMBL" id="GAQ89916.1"/>
    </source>
</evidence>
<feature type="compositionally biased region" description="Basic and acidic residues" evidence="1">
    <location>
        <begin position="122"/>
        <end position="131"/>
    </location>
</feature>
<keyword evidence="4" id="KW-1185">Reference proteome</keyword>
<dbReference type="PANTHER" id="PTHR12357:SF3">
    <property type="entry name" value="YTH DOMAIN-CONTAINING PROTEIN 1"/>
    <property type="match status" value="1"/>
</dbReference>
<sequence length="617" mass="67796">MADEDRNAEDGTSPEYARQRSSSYSRSVLDDLMAEDDDFHDLDEEDLYDDLNDEIEEADRLPDPEPTNGGPATTRASEEPKEQVENGGRKEEAPKKEARAPPRVHETRSVDVKPLRETYSTRPDRNGDARFQHWPGPQRPSYNKLPKRGIRYFIIKSVSHRNIATSIEKGVWATQAINEAKLNQAFETAESVILVFSVNQSGHFQGYARMASPIGRSRSGQWSENEGGGGPWGGDFAVEWLQLYDLAFSKTLHLRNPLNEMKPIKISRDGQELPPEIGEVVCALMDEGAESEGRGGKRPIVAGEYKTKDVGLPDEEPPFDAPIPGPLSGRGFGRGGPPRPSGRGFGRPPFVDGPGPRPGFGPAFRDGPGFRPGFAPRGYRDGPFMEGPMGPFPFGRAPPFAEGPPFVDGPGFRPPFRAPFEEGPPFAGNGYGEGPFPSWGGPPYREGLPGGPGFGAELPGFREGYVRRRPSRSPPARGRSRSRSPAGGYSEEERPRKKSPSARKRRSPSPHSSRRSRSPKKEKRKKSKRRSESPPPKSRSKKVSPPPEELLNMSYEDYVARMTGAAGGYPVEGAYPGEYGRPPIAAPKELYGPEAYYRSQGYWPGAEGPGGYGRRPL</sequence>
<feature type="domain" description="YTH" evidence="2">
    <location>
        <begin position="150"/>
        <end position="285"/>
    </location>
</feature>
<evidence type="ECO:0000313" key="4">
    <source>
        <dbReference type="Proteomes" id="UP000054558"/>
    </source>
</evidence>
<dbReference type="GO" id="GO:0005654">
    <property type="term" value="C:nucleoplasm"/>
    <property type="evidence" value="ECO:0000318"/>
    <property type="project" value="GO_Central"/>
</dbReference>
<organism evidence="3 4">
    <name type="scientific">Klebsormidium nitens</name>
    <name type="common">Green alga</name>
    <name type="synonym">Ulothrix nitens</name>
    <dbReference type="NCBI Taxonomy" id="105231"/>
    <lineage>
        <taxon>Eukaryota</taxon>
        <taxon>Viridiplantae</taxon>
        <taxon>Streptophyta</taxon>
        <taxon>Klebsormidiophyceae</taxon>
        <taxon>Klebsormidiales</taxon>
        <taxon>Klebsormidiaceae</taxon>
        <taxon>Klebsormidium</taxon>
    </lineage>
</organism>
<feature type="compositionally biased region" description="Basic and acidic residues" evidence="1">
    <location>
        <begin position="76"/>
        <end position="116"/>
    </location>
</feature>
<dbReference type="EMBL" id="DF237526">
    <property type="protein sequence ID" value="GAQ89916.1"/>
    <property type="molecule type" value="Genomic_DNA"/>
</dbReference>
<protein>
    <recommendedName>
        <fullName evidence="2">YTH domain-containing protein</fullName>
    </recommendedName>
</protein>
<dbReference type="Proteomes" id="UP000054558">
    <property type="component" value="Unassembled WGS sequence"/>
</dbReference>
<dbReference type="GO" id="GO:0000398">
    <property type="term" value="P:mRNA splicing, via spliceosome"/>
    <property type="evidence" value="ECO:0000318"/>
    <property type="project" value="GO_Central"/>
</dbReference>
<feature type="compositionally biased region" description="Acidic residues" evidence="1">
    <location>
        <begin position="32"/>
        <end position="57"/>
    </location>
</feature>
<feature type="compositionally biased region" description="Basic residues" evidence="1">
    <location>
        <begin position="496"/>
        <end position="529"/>
    </location>
</feature>
<dbReference type="OMA" id="HACTNAL"/>
<feature type="compositionally biased region" description="Low complexity" evidence="1">
    <location>
        <begin position="346"/>
        <end position="369"/>
    </location>
</feature>
<feature type="compositionally biased region" description="Low complexity" evidence="1">
    <location>
        <begin position="19"/>
        <end position="31"/>
    </location>
</feature>